<dbReference type="OrthoDB" id="9807941at2"/>
<dbReference type="PIRSF" id="PIRSF000216">
    <property type="entry name" value="NADH_DH_24kDa"/>
    <property type="match status" value="1"/>
</dbReference>
<dbReference type="Pfam" id="PF01257">
    <property type="entry name" value="2Fe-2S_thioredx"/>
    <property type="match status" value="1"/>
</dbReference>
<reference evidence="8 9" key="1">
    <citation type="submission" date="2015-07" db="EMBL/GenBank/DDBJ databases">
        <title>Genome sequence of Ornatilinea apprima DSM 23815.</title>
        <authorList>
            <person name="Hemp J."/>
            <person name="Ward L.M."/>
            <person name="Pace L.A."/>
            <person name="Fischer W.W."/>
        </authorList>
    </citation>
    <scope>NUCLEOTIDE SEQUENCE [LARGE SCALE GENOMIC DNA]</scope>
    <source>
        <strain evidence="8 9">P3M-1</strain>
    </source>
</reference>
<feature type="binding site" evidence="7">
    <location>
        <position position="136"/>
    </location>
    <ligand>
        <name>[2Fe-2S] cluster</name>
        <dbReference type="ChEBI" id="CHEBI:190135"/>
    </ligand>
</feature>
<keyword evidence="2 7" id="KW-0001">2Fe-2S</keyword>
<dbReference type="RefSeq" id="WP_075060971.1">
    <property type="nucleotide sequence ID" value="NZ_LGCL01000002.1"/>
</dbReference>
<dbReference type="InterPro" id="IPR041921">
    <property type="entry name" value="NuoE_N"/>
</dbReference>
<keyword evidence="3 7" id="KW-0479">Metal-binding</keyword>
<accession>A0A0P6XY44</accession>
<comment type="similarity">
    <text evidence="1">Belongs to the complex I 24 kDa subunit family.</text>
</comment>
<dbReference type="InterPro" id="IPR028431">
    <property type="entry name" value="NADP_DH_HndA-like"/>
</dbReference>
<evidence type="ECO:0000256" key="5">
    <source>
        <dbReference type="ARBA" id="ARBA00023014"/>
    </source>
</evidence>
<evidence type="ECO:0008006" key="10">
    <source>
        <dbReference type="Google" id="ProtNLM"/>
    </source>
</evidence>
<sequence length="168" mass="18663">MKTDIIERNAPPTDDRRWKIVDATMKKHNYSPKSLIETLHAVQDAFGYIDDEALKYVSDSLHVPPSKAYGVTTFYNSFTMKPAGEHVILLCTGTACYVKGTDKILEYMKNEYDLEPGQTTADNKVSLLSARCVGACGLAPVMVLDGSVVGRLSVEDMQNKIREWINNG</sequence>
<keyword evidence="9" id="KW-1185">Reference proteome</keyword>
<dbReference type="GO" id="GO:0051537">
    <property type="term" value="F:2 iron, 2 sulfur cluster binding"/>
    <property type="evidence" value="ECO:0007669"/>
    <property type="project" value="UniProtKB-KW"/>
</dbReference>
<dbReference type="InterPro" id="IPR042128">
    <property type="entry name" value="NuoE_dom"/>
</dbReference>
<comment type="cofactor">
    <cofactor evidence="6">
        <name>[2Fe-2S] cluster</name>
        <dbReference type="ChEBI" id="CHEBI:190135"/>
    </cofactor>
</comment>
<comment type="cofactor">
    <cofactor evidence="7">
        <name>[2Fe-2S] cluster</name>
        <dbReference type="ChEBI" id="CHEBI:190135"/>
    </cofactor>
    <text evidence="7">Binds 1 [2Fe-2S] cluster.</text>
</comment>
<dbReference type="PANTHER" id="PTHR43342:SF2">
    <property type="entry name" value="POTENTIAL NAD-REDUCING HYDROGENASE SUBUNIT"/>
    <property type="match status" value="1"/>
</dbReference>
<dbReference type="PANTHER" id="PTHR43342">
    <property type="entry name" value="NADH-QUINONE OXIDOREDUCTASE, E SUBUNIT"/>
    <property type="match status" value="1"/>
</dbReference>
<dbReference type="SUPFAM" id="SSF52833">
    <property type="entry name" value="Thioredoxin-like"/>
    <property type="match status" value="1"/>
</dbReference>
<evidence type="ECO:0000313" key="8">
    <source>
        <dbReference type="EMBL" id="KPL81033.1"/>
    </source>
</evidence>
<gene>
    <name evidence="8" type="ORF">ADN00_00370</name>
</gene>
<evidence type="ECO:0000256" key="6">
    <source>
        <dbReference type="ARBA" id="ARBA00034078"/>
    </source>
</evidence>
<evidence type="ECO:0000256" key="4">
    <source>
        <dbReference type="ARBA" id="ARBA00023004"/>
    </source>
</evidence>
<dbReference type="STRING" id="1134406.ADN00_00370"/>
<evidence type="ECO:0000256" key="7">
    <source>
        <dbReference type="PIRSR" id="PIRSR000216-1"/>
    </source>
</evidence>
<dbReference type="EMBL" id="LGCL01000002">
    <property type="protein sequence ID" value="KPL81033.1"/>
    <property type="molecule type" value="Genomic_DNA"/>
</dbReference>
<name>A0A0P6XY44_9CHLR</name>
<proteinExistence type="inferred from homology"/>
<comment type="caution">
    <text evidence="8">The sequence shown here is derived from an EMBL/GenBank/DDBJ whole genome shotgun (WGS) entry which is preliminary data.</text>
</comment>
<dbReference type="CDD" id="cd03064">
    <property type="entry name" value="TRX_Fd_NuoE"/>
    <property type="match status" value="1"/>
</dbReference>
<evidence type="ECO:0000256" key="2">
    <source>
        <dbReference type="ARBA" id="ARBA00022714"/>
    </source>
</evidence>
<dbReference type="Proteomes" id="UP000050417">
    <property type="component" value="Unassembled WGS sequence"/>
</dbReference>
<feature type="binding site" evidence="7">
    <location>
        <position position="132"/>
    </location>
    <ligand>
        <name>[2Fe-2S] cluster</name>
        <dbReference type="ChEBI" id="CHEBI:190135"/>
    </ligand>
</feature>
<dbReference type="GO" id="GO:0046872">
    <property type="term" value="F:metal ion binding"/>
    <property type="evidence" value="ECO:0007669"/>
    <property type="project" value="UniProtKB-KW"/>
</dbReference>
<evidence type="ECO:0000256" key="3">
    <source>
        <dbReference type="ARBA" id="ARBA00022723"/>
    </source>
</evidence>
<organism evidence="8 9">
    <name type="scientific">Ornatilinea apprima</name>
    <dbReference type="NCBI Taxonomy" id="1134406"/>
    <lineage>
        <taxon>Bacteria</taxon>
        <taxon>Bacillati</taxon>
        <taxon>Chloroflexota</taxon>
        <taxon>Anaerolineae</taxon>
        <taxon>Anaerolineales</taxon>
        <taxon>Anaerolineaceae</taxon>
        <taxon>Ornatilinea</taxon>
    </lineage>
</organism>
<dbReference type="Gene3D" id="3.40.30.10">
    <property type="entry name" value="Glutaredoxin"/>
    <property type="match status" value="1"/>
</dbReference>
<dbReference type="AlphaFoldDB" id="A0A0P6XY44"/>
<dbReference type="Gene3D" id="1.10.10.1590">
    <property type="entry name" value="NADH-quinone oxidoreductase subunit E"/>
    <property type="match status" value="1"/>
</dbReference>
<keyword evidence="5 7" id="KW-0411">Iron-sulfur</keyword>
<feature type="binding site" evidence="7">
    <location>
        <position position="91"/>
    </location>
    <ligand>
        <name>[2Fe-2S] cluster</name>
        <dbReference type="ChEBI" id="CHEBI:190135"/>
    </ligand>
</feature>
<dbReference type="InterPro" id="IPR036249">
    <property type="entry name" value="Thioredoxin-like_sf"/>
</dbReference>
<dbReference type="InterPro" id="IPR002023">
    <property type="entry name" value="NuoE-like"/>
</dbReference>
<keyword evidence="4 7" id="KW-0408">Iron</keyword>
<protein>
    <recommendedName>
        <fullName evidence="10">NADH dehydrogenase</fullName>
    </recommendedName>
</protein>
<dbReference type="GO" id="GO:0016491">
    <property type="term" value="F:oxidoreductase activity"/>
    <property type="evidence" value="ECO:0007669"/>
    <property type="project" value="InterPro"/>
</dbReference>
<evidence type="ECO:0000256" key="1">
    <source>
        <dbReference type="ARBA" id="ARBA00010643"/>
    </source>
</evidence>
<evidence type="ECO:0000313" key="9">
    <source>
        <dbReference type="Proteomes" id="UP000050417"/>
    </source>
</evidence>
<feature type="binding site" evidence="7">
    <location>
        <position position="96"/>
    </location>
    <ligand>
        <name>[2Fe-2S] cluster</name>
        <dbReference type="ChEBI" id="CHEBI:190135"/>
    </ligand>
</feature>